<feature type="transmembrane region" description="Helical" evidence="1">
    <location>
        <begin position="107"/>
        <end position="128"/>
    </location>
</feature>
<dbReference type="PROSITE" id="PS51257">
    <property type="entry name" value="PROKAR_LIPOPROTEIN"/>
    <property type="match status" value="1"/>
</dbReference>
<sequence length="391" mass="44275">MEASRCRIYTTMSLMVMFGGGCIVVIKLLNSSLSEGEYFHHPFFLTLLLFIGEMCSFIVVWVKDWIDKRKYPLSRSSSESGAHESSENNPEALLIREKRLRTDYNPLVLAIPMLCDVTATILMIVSYINVQASVAQMIGSSIIFVVAIEAVFFLGKKLYRHHYLGATLVVIGLLLVALSAFLHESETVDGNTPLAIITAFLSSIMQGNQFITEEKLLRTYHLRSFEVVAWEGLWGCILLVLILPALQYIPCSNSICNHGVVEDSLFALKQIFSEPRMIILCILVFFFICIYNGFGLAVTKMISSTNRVVVRQMKIVLIWIFFLVYPYEGGESFKPLQLIGFIVLVIGVFLYNEVIVIHHLGFADHLDIRKDQEDNHSNEYVEFARNNSNSQ</sequence>
<feature type="transmembrane region" description="Helical" evidence="1">
    <location>
        <begin position="162"/>
        <end position="182"/>
    </location>
</feature>
<feature type="transmembrane region" description="Helical" evidence="1">
    <location>
        <begin position="339"/>
        <end position="360"/>
    </location>
</feature>
<name>A0AAD1XHT9_EUPCR</name>
<evidence type="ECO:0000313" key="4">
    <source>
        <dbReference type="Proteomes" id="UP001295684"/>
    </source>
</evidence>
<evidence type="ECO:0000259" key="2">
    <source>
        <dbReference type="Pfam" id="PF03151"/>
    </source>
</evidence>
<feature type="transmembrane region" description="Helical" evidence="1">
    <location>
        <begin position="134"/>
        <end position="155"/>
    </location>
</feature>
<feature type="transmembrane region" description="Helical" evidence="1">
    <location>
        <begin position="194"/>
        <end position="211"/>
    </location>
</feature>
<dbReference type="Pfam" id="PF03151">
    <property type="entry name" value="TPT"/>
    <property type="match status" value="1"/>
</dbReference>
<organism evidence="3 4">
    <name type="scientific">Euplotes crassus</name>
    <dbReference type="NCBI Taxonomy" id="5936"/>
    <lineage>
        <taxon>Eukaryota</taxon>
        <taxon>Sar</taxon>
        <taxon>Alveolata</taxon>
        <taxon>Ciliophora</taxon>
        <taxon>Intramacronucleata</taxon>
        <taxon>Spirotrichea</taxon>
        <taxon>Hypotrichia</taxon>
        <taxon>Euplotida</taxon>
        <taxon>Euplotidae</taxon>
        <taxon>Moneuplotes</taxon>
    </lineage>
</organism>
<protein>
    <recommendedName>
        <fullName evidence="2">Sugar phosphate transporter domain-containing protein</fullName>
    </recommendedName>
</protein>
<feature type="transmembrane region" description="Helical" evidence="1">
    <location>
        <begin position="42"/>
        <end position="62"/>
    </location>
</feature>
<keyword evidence="1" id="KW-0812">Transmembrane</keyword>
<feature type="transmembrane region" description="Helical" evidence="1">
    <location>
        <begin position="277"/>
        <end position="296"/>
    </location>
</feature>
<feature type="transmembrane region" description="Helical" evidence="1">
    <location>
        <begin position="232"/>
        <end position="249"/>
    </location>
</feature>
<evidence type="ECO:0000256" key="1">
    <source>
        <dbReference type="SAM" id="Phobius"/>
    </source>
</evidence>
<feature type="transmembrane region" description="Helical" evidence="1">
    <location>
        <begin position="12"/>
        <end position="30"/>
    </location>
</feature>
<dbReference type="InterPro" id="IPR004853">
    <property type="entry name" value="Sugar_P_trans_dom"/>
</dbReference>
<dbReference type="Proteomes" id="UP001295684">
    <property type="component" value="Unassembled WGS sequence"/>
</dbReference>
<reference evidence="3" key="1">
    <citation type="submission" date="2023-07" db="EMBL/GenBank/DDBJ databases">
        <authorList>
            <consortium name="AG Swart"/>
            <person name="Singh M."/>
            <person name="Singh A."/>
            <person name="Seah K."/>
            <person name="Emmerich C."/>
        </authorList>
    </citation>
    <scope>NUCLEOTIDE SEQUENCE</scope>
    <source>
        <strain evidence="3">DP1</strain>
    </source>
</reference>
<proteinExistence type="predicted"/>
<dbReference type="InterPro" id="IPR037185">
    <property type="entry name" value="EmrE-like"/>
</dbReference>
<keyword evidence="1" id="KW-0472">Membrane</keyword>
<comment type="caution">
    <text evidence="3">The sequence shown here is derived from an EMBL/GenBank/DDBJ whole genome shotgun (WGS) entry which is preliminary data.</text>
</comment>
<dbReference type="PANTHER" id="PTHR13146">
    <property type="match status" value="1"/>
</dbReference>
<dbReference type="GO" id="GO:0016020">
    <property type="term" value="C:membrane"/>
    <property type="evidence" value="ECO:0007669"/>
    <property type="project" value="TreeGrafter"/>
</dbReference>
<evidence type="ECO:0000313" key="3">
    <source>
        <dbReference type="EMBL" id="CAI2372902.1"/>
    </source>
</evidence>
<feature type="transmembrane region" description="Helical" evidence="1">
    <location>
        <begin position="308"/>
        <end position="327"/>
    </location>
</feature>
<dbReference type="EMBL" id="CAMPGE010014218">
    <property type="protein sequence ID" value="CAI2372902.1"/>
    <property type="molecule type" value="Genomic_DNA"/>
</dbReference>
<dbReference type="PANTHER" id="PTHR13146:SF0">
    <property type="entry name" value="SOLUTE CARRIER FAMILY 35 MEMBER F6"/>
    <property type="match status" value="1"/>
</dbReference>
<accession>A0AAD1XHT9</accession>
<gene>
    <name evidence="3" type="ORF">ECRASSUSDP1_LOCUS14238</name>
</gene>
<keyword evidence="4" id="KW-1185">Reference proteome</keyword>
<dbReference type="SUPFAM" id="SSF103481">
    <property type="entry name" value="Multidrug resistance efflux transporter EmrE"/>
    <property type="match status" value="1"/>
</dbReference>
<keyword evidence="1" id="KW-1133">Transmembrane helix</keyword>
<feature type="domain" description="Sugar phosphate transporter" evidence="2">
    <location>
        <begin position="68"/>
        <end position="352"/>
    </location>
</feature>
<dbReference type="AlphaFoldDB" id="A0AAD1XHT9"/>